<dbReference type="Gene3D" id="3.40.50.2300">
    <property type="match status" value="2"/>
</dbReference>
<keyword evidence="5" id="KW-0732">Signal</keyword>
<dbReference type="Proteomes" id="UP000515203">
    <property type="component" value="Unplaced"/>
</dbReference>
<dbReference type="PROSITE" id="PS50259">
    <property type="entry name" value="G_PROTEIN_RECEP_F3_4"/>
    <property type="match status" value="1"/>
</dbReference>
<feature type="domain" description="G-protein coupled receptors family 3 profile" evidence="13">
    <location>
        <begin position="662"/>
        <end position="926"/>
    </location>
</feature>
<evidence type="ECO:0000256" key="5">
    <source>
        <dbReference type="ARBA" id="ARBA00022729"/>
    </source>
</evidence>
<evidence type="ECO:0000256" key="6">
    <source>
        <dbReference type="ARBA" id="ARBA00022989"/>
    </source>
</evidence>
<organism evidence="14 15">
    <name type="scientific">Octodon degus</name>
    <name type="common">Degu</name>
    <name type="synonym">Sciurus degus</name>
    <dbReference type="NCBI Taxonomy" id="10160"/>
    <lineage>
        <taxon>Eukaryota</taxon>
        <taxon>Metazoa</taxon>
        <taxon>Chordata</taxon>
        <taxon>Craniata</taxon>
        <taxon>Vertebrata</taxon>
        <taxon>Euteleostomi</taxon>
        <taxon>Mammalia</taxon>
        <taxon>Eutheria</taxon>
        <taxon>Euarchontoglires</taxon>
        <taxon>Glires</taxon>
        <taxon>Rodentia</taxon>
        <taxon>Hystricomorpha</taxon>
        <taxon>Octodontidae</taxon>
        <taxon>Octodon</taxon>
    </lineage>
</organism>
<dbReference type="Pfam" id="PF07562">
    <property type="entry name" value="NCD3G"/>
    <property type="match status" value="1"/>
</dbReference>
<keyword evidence="7" id="KW-0297">G-protein coupled receptor</keyword>
<dbReference type="PANTHER" id="PTHR24061">
    <property type="entry name" value="CALCIUM-SENSING RECEPTOR-RELATED"/>
    <property type="match status" value="1"/>
</dbReference>
<dbReference type="FunFam" id="2.10.50.30:FF:000002">
    <property type="entry name" value="Vomeronasal 2 receptor, h1"/>
    <property type="match status" value="1"/>
</dbReference>
<evidence type="ECO:0000313" key="14">
    <source>
        <dbReference type="Proteomes" id="UP000515203"/>
    </source>
</evidence>
<keyword evidence="4 12" id="KW-0812">Transmembrane</keyword>
<dbReference type="SUPFAM" id="SSF53822">
    <property type="entry name" value="Periplasmic binding protein-like I"/>
    <property type="match status" value="1"/>
</dbReference>
<evidence type="ECO:0000256" key="10">
    <source>
        <dbReference type="ARBA" id="ARBA00023180"/>
    </source>
</evidence>
<keyword evidence="8 12" id="KW-0472">Membrane</keyword>
<protein>
    <submittedName>
        <fullName evidence="15">Vomeronasal type-2 receptor 116-like</fullName>
    </submittedName>
</protein>
<evidence type="ECO:0000259" key="13">
    <source>
        <dbReference type="PROSITE" id="PS50259"/>
    </source>
</evidence>
<dbReference type="CDD" id="cd15283">
    <property type="entry name" value="7tmC_V2R_pheromone"/>
    <property type="match status" value="1"/>
</dbReference>
<keyword evidence="6 12" id="KW-1133">Transmembrane helix</keyword>
<name>A0A6P3VEN0_OCTDE</name>
<dbReference type="PANTHER" id="PTHR24061:SF545">
    <property type="entry name" value="VOMERONASAL 2, RECEPTOR 118-RELATED"/>
    <property type="match status" value="1"/>
</dbReference>
<evidence type="ECO:0000256" key="12">
    <source>
        <dbReference type="SAM" id="Phobius"/>
    </source>
</evidence>
<reference evidence="15" key="1">
    <citation type="submission" date="2025-08" db="UniProtKB">
        <authorList>
            <consortium name="RefSeq"/>
        </authorList>
    </citation>
    <scope>IDENTIFICATION</scope>
</reference>
<dbReference type="AlphaFoldDB" id="A0A6P3VEN0"/>
<dbReference type="InterPro" id="IPR011500">
    <property type="entry name" value="GPCR_3_9-Cys_dom"/>
</dbReference>
<dbReference type="RefSeq" id="XP_012373244.1">
    <property type="nucleotide sequence ID" value="XM_012517790.1"/>
</dbReference>
<dbReference type="InterPro" id="IPR000068">
    <property type="entry name" value="GPCR_3_Ca_sens_rcpt-rel"/>
</dbReference>
<dbReference type="InterPro" id="IPR004073">
    <property type="entry name" value="GPCR_3_vmron_rcpt_2"/>
</dbReference>
<dbReference type="GO" id="GO:0004930">
    <property type="term" value="F:G protein-coupled receptor activity"/>
    <property type="evidence" value="ECO:0007669"/>
    <property type="project" value="UniProtKB-KW"/>
</dbReference>
<evidence type="ECO:0000256" key="7">
    <source>
        <dbReference type="ARBA" id="ARBA00023040"/>
    </source>
</evidence>
<keyword evidence="11" id="KW-0807">Transducer</keyword>
<feature type="transmembrane region" description="Helical" evidence="12">
    <location>
        <begin position="665"/>
        <end position="687"/>
    </location>
</feature>
<dbReference type="OrthoDB" id="5984008at2759"/>
<feature type="transmembrane region" description="Helical" evidence="12">
    <location>
        <begin position="27"/>
        <end position="48"/>
    </location>
</feature>
<comment type="similarity">
    <text evidence="2">Belongs to the G-protein coupled receptor 3 family.</text>
</comment>
<dbReference type="GeneID" id="101587791"/>
<dbReference type="InterPro" id="IPR017978">
    <property type="entry name" value="GPCR_3_C"/>
</dbReference>
<keyword evidence="3" id="KW-1003">Cell membrane</keyword>
<dbReference type="InParanoid" id="A0A6P3VEN0"/>
<feature type="transmembrane region" description="Helical" evidence="12">
    <location>
        <begin position="821"/>
        <end position="844"/>
    </location>
</feature>
<proteinExistence type="inferred from homology"/>
<dbReference type="Gene3D" id="2.10.50.30">
    <property type="entry name" value="GPCR, family 3, nine cysteines domain"/>
    <property type="match status" value="1"/>
</dbReference>
<feature type="transmembrane region" description="Helical" evidence="12">
    <location>
        <begin position="732"/>
        <end position="756"/>
    </location>
</feature>
<dbReference type="Pfam" id="PF01094">
    <property type="entry name" value="ANF_receptor"/>
    <property type="match status" value="1"/>
</dbReference>
<evidence type="ECO:0000256" key="8">
    <source>
        <dbReference type="ARBA" id="ARBA00023136"/>
    </source>
</evidence>
<feature type="transmembrane region" description="Helical" evidence="12">
    <location>
        <begin position="699"/>
        <end position="720"/>
    </location>
</feature>
<dbReference type="InterPro" id="IPR001828">
    <property type="entry name" value="ANF_lig-bd_rcpt"/>
</dbReference>
<accession>A0A6P3VEN0</accession>
<evidence type="ECO:0000256" key="1">
    <source>
        <dbReference type="ARBA" id="ARBA00004651"/>
    </source>
</evidence>
<keyword evidence="9" id="KW-0675">Receptor</keyword>
<feature type="transmembrane region" description="Helical" evidence="12">
    <location>
        <begin position="856"/>
        <end position="876"/>
    </location>
</feature>
<keyword evidence="14" id="KW-1185">Reference proteome</keyword>
<gene>
    <name evidence="15" type="primary">LOC101587791</name>
</gene>
<evidence type="ECO:0000256" key="11">
    <source>
        <dbReference type="ARBA" id="ARBA00023224"/>
    </source>
</evidence>
<dbReference type="PRINTS" id="PR00248">
    <property type="entry name" value="GPCRMGR"/>
</dbReference>
<comment type="subcellular location">
    <subcellularLocation>
        <location evidence="1">Cell membrane</location>
        <topology evidence="1">Multi-pass membrane protein</topology>
    </subcellularLocation>
</comment>
<keyword evidence="10" id="KW-0325">Glycoprotein</keyword>
<evidence type="ECO:0000256" key="2">
    <source>
        <dbReference type="ARBA" id="ARBA00007242"/>
    </source>
</evidence>
<dbReference type="Pfam" id="PF00003">
    <property type="entry name" value="7tm_3"/>
    <property type="match status" value="1"/>
</dbReference>
<evidence type="ECO:0000256" key="9">
    <source>
        <dbReference type="ARBA" id="ARBA00023170"/>
    </source>
</evidence>
<dbReference type="InterPro" id="IPR038550">
    <property type="entry name" value="GPCR_3_9-Cys_sf"/>
</dbReference>
<evidence type="ECO:0000313" key="15">
    <source>
        <dbReference type="RefSeq" id="XP_012373244.1"/>
    </source>
</evidence>
<evidence type="ECO:0000256" key="3">
    <source>
        <dbReference type="ARBA" id="ARBA00022475"/>
    </source>
</evidence>
<feature type="transmembrane region" description="Helical" evidence="12">
    <location>
        <begin position="768"/>
        <end position="793"/>
    </location>
</feature>
<dbReference type="InterPro" id="IPR000337">
    <property type="entry name" value="GPCR_3"/>
</dbReference>
<dbReference type="InterPro" id="IPR028082">
    <property type="entry name" value="Peripla_BP_I"/>
</dbReference>
<dbReference type="GO" id="GO:0005886">
    <property type="term" value="C:plasma membrane"/>
    <property type="evidence" value="ECO:0007669"/>
    <property type="project" value="UniProtKB-SubCell"/>
</dbReference>
<sequence>MKREQGEEPVNTTKESHRVMYTRWDRIMMAFPMNFGGALFLILSLTSWHRKRRWHTSQPHGEACHIRFPDGTQLSSLLEQLRTSLLLMLMLSWVCNFENDVCFRSQRTSVHKGGDVEIGGFFSLYFYMHLTGLSDLMPMKDLFVVPLLPNNYQHFLAFIFAIEEINRSPHILPNISLGYEFQNSLYSHWRTLENSLSLLTGQDEIPNYSCRRETKSIAVITGASWTTATQTGSLLELYKFPQVSFGSFDPMLSDNDLFPSLYQVAPKDASLALGMVSLMHHFSWSWVGLIVTEGHKGLQFLSDVSTEMDKKSICAAFVKLIPTPLVSYVSNLQPLEILTSETSLVNVVVIYYESGGLNEVNYNIGQHFVTWRVWVTNAQWQADMAGINFILDSFHGTLIFSNHHEEISGFEDFVQEANPFKYPEDTYLTMYWYANFHCSFSDSCALKNCTANASLAQLPVNRFDPGMSDESYNIYNAVYAVAHALHEMLLQHVKNSAVRSIGVREYSAWQLHPFLKNIQFNNLAGDQVNLDDERKLHKGYDILNSWNFPEGLRLKVNVGMFSPHSPLGQQLSLSDDMIEWASAITQNPRSVCSESCNPGFRKSPQEGKAACCFDCNPCPENEIANDTDMDQCVKCPDHQYASMQRNRCLQKVVTFLAYEDPLGKALTSTALSLTLLTLAVLGLFVKHQETPIVRANNRALSYTLLISLTCCFLCSLLFIGQPNTATCILQQTTFGLVFTVAVSTVLAKTITVILAFKVTAPGRRMRHLLVSGAPNSIIPICSLIQLTLCGIWMGTNPPYIDTDPHSEHGHIIIVCNKGSLTAFYCVLGYLGSLSLVSFTVAFLARNLPDTFNEAKFLTFSMLVFCSVWVTFLPVYHSSKGKTMVAMEIFSILASSAGLLGCIFAPKCYIILLKSERNSLCVVRDKSHFVRNKPY</sequence>
<evidence type="ECO:0000256" key="4">
    <source>
        <dbReference type="ARBA" id="ARBA00022692"/>
    </source>
</evidence>
<dbReference type="CDD" id="cd06365">
    <property type="entry name" value="PBP1_pheromone_receptor"/>
    <property type="match status" value="1"/>
</dbReference>
<dbReference type="PRINTS" id="PR01535">
    <property type="entry name" value="VOMERONASL2R"/>
</dbReference>
<dbReference type="FunFam" id="3.40.50.2300:FF:000024">
    <property type="entry name" value="Vomeronasal 2, receptor 73"/>
    <property type="match status" value="1"/>
</dbReference>
<feature type="transmembrane region" description="Helical" evidence="12">
    <location>
        <begin position="888"/>
        <end position="909"/>
    </location>
</feature>